<sequence length="629" mass="70070">MLMYGFWFHKPLNVVDPTVVDPGSLEELALSLMRSAGSAYEPFTTLKPQEQFQSPSLRNGTPRHARKYWKQNSKSASEASFLIFDTARLQFAKENEATLPILPIMEGLAVQKNSPENYGNDLVTERRVPSVSEQGKDAMGPAGAGFHRADTGALESQSQCPANKQLATFHRAHFPKADEAKTLVTGQILSSGIGPASLLTLTHRTQYFFWRSQISRLLRIRRLAPIAREVHVIDARLRTMMPDPVRSPGEELLFHGLAISLSQKDLLRWHRASIAFADEFSTQVEDEKIASYSPNRLSLPQPPGSVYRYYENSAGVDTRREDTVVTAPPDLRLQTLVTVPSVNTSLIYTFPNFVLRSLNLSLEAVSEILDGSLNVNAIVSIAAVSGIYASVHLALWNYDFPTETERLLWRIASCALGLPFALTTVVLMIATALFFPRYLASSIMSRGQVPVGYGSRAEYVRTNFRVQSSETVEQINAQSLPEESAERVDSIAEHFKTRAQALEAQEPPTTDRVSAHNEPILTTRTSTDDMSRPRQAPNDAVRGDQYSDTEHSRTWDLLRQTLRNPSAHPWMVCSLGILIIVLLPLIIVILGWILAALAAIILYVILYVLSRLYIVVEAFVSLRRVPMGV</sequence>
<organism evidence="3 4">
    <name type="scientific">Cladophialophora chaetospira</name>
    <dbReference type="NCBI Taxonomy" id="386627"/>
    <lineage>
        <taxon>Eukaryota</taxon>
        <taxon>Fungi</taxon>
        <taxon>Dikarya</taxon>
        <taxon>Ascomycota</taxon>
        <taxon>Pezizomycotina</taxon>
        <taxon>Eurotiomycetes</taxon>
        <taxon>Chaetothyriomycetidae</taxon>
        <taxon>Chaetothyriales</taxon>
        <taxon>Herpotrichiellaceae</taxon>
        <taxon>Cladophialophora</taxon>
    </lineage>
</organism>
<dbReference type="EMBL" id="JAPDRK010000024">
    <property type="protein sequence ID" value="KAJ9602790.1"/>
    <property type="molecule type" value="Genomic_DNA"/>
</dbReference>
<reference evidence="3" key="1">
    <citation type="submission" date="2022-10" db="EMBL/GenBank/DDBJ databases">
        <title>Culturing micro-colonial fungi from biological soil crusts in the Mojave desert and describing Neophaeococcomyces mojavensis, and introducing the new genera and species Taxawa tesnikishii.</title>
        <authorList>
            <person name="Kurbessoian T."/>
            <person name="Stajich J.E."/>
        </authorList>
    </citation>
    <scope>NUCLEOTIDE SEQUENCE</scope>
    <source>
        <strain evidence="3">TK_41</strain>
    </source>
</reference>
<keyword evidence="2" id="KW-0812">Transmembrane</keyword>
<feature type="transmembrane region" description="Helical" evidence="2">
    <location>
        <begin position="600"/>
        <end position="620"/>
    </location>
</feature>
<evidence type="ECO:0000313" key="3">
    <source>
        <dbReference type="EMBL" id="KAJ9602790.1"/>
    </source>
</evidence>
<protein>
    <submittedName>
        <fullName evidence="3">Uncharacterized protein</fullName>
    </submittedName>
</protein>
<feature type="transmembrane region" description="Helical" evidence="2">
    <location>
        <begin position="407"/>
        <end position="435"/>
    </location>
</feature>
<gene>
    <name evidence="3" type="ORF">H2200_012570</name>
</gene>
<feature type="transmembrane region" description="Helical" evidence="2">
    <location>
        <begin position="569"/>
        <end position="594"/>
    </location>
</feature>
<dbReference type="AlphaFoldDB" id="A0AA38WX80"/>
<feature type="region of interest" description="Disordered" evidence="1">
    <location>
        <begin position="502"/>
        <end position="546"/>
    </location>
</feature>
<dbReference type="PANTHER" id="PTHR35043:SF7">
    <property type="entry name" value="TRANSCRIPTION FACTOR DOMAIN-CONTAINING PROTEIN"/>
    <property type="match status" value="1"/>
</dbReference>
<dbReference type="PANTHER" id="PTHR35043">
    <property type="entry name" value="TRANSCRIPTION FACTOR DOMAIN-CONTAINING PROTEIN"/>
    <property type="match status" value="1"/>
</dbReference>
<evidence type="ECO:0000256" key="1">
    <source>
        <dbReference type="SAM" id="MobiDB-lite"/>
    </source>
</evidence>
<keyword evidence="2" id="KW-0472">Membrane</keyword>
<evidence type="ECO:0000256" key="2">
    <source>
        <dbReference type="SAM" id="Phobius"/>
    </source>
</evidence>
<dbReference type="Proteomes" id="UP001172673">
    <property type="component" value="Unassembled WGS sequence"/>
</dbReference>
<name>A0AA38WX80_9EURO</name>
<keyword evidence="2" id="KW-1133">Transmembrane helix</keyword>
<evidence type="ECO:0000313" key="4">
    <source>
        <dbReference type="Proteomes" id="UP001172673"/>
    </source>
</evidence>
<proteinExistence type="predicted"/>
<comment type="caution">
    <text evidence="3">The sequence shown here is derived from an EMBL/GenBank/DDBJ whole genome shotgun (WGS) entry which is preliminary data.</text>
</comment>
<accession>A0AA38WX80</accession>
<keyword evidence="4" id="KW-1185">Reference proteome</keyword>